<dbReference type="CDD" id="cd03801">
    <property type="entry name" value="GT4_PimA-like"/>
    <property type="match status" value="1"/>
</dbReference>
<proteinExistence type="predicted"/>
<dbReference type="Pfam" id="PF13692">
    <property type="entry name" value="Glyco_trans_1_4"/>
    <property type="match status" value="1"/>
</dbReference>
<dbReference type="AlphaFoldDB" id="A0A7W6Q6C4"/>
<evidence type="ECO:0000259" key="3">
    <source>
        <dbReference type="Pfam" id="PF13439"/>
    </source>
</evidence>
<evidence type="ECO:0000313" key="5">
    <source>
        <dbReference type="Proteomes" id="UP000565745"/>
    </source>
</evidence>
<dbReference type="EMBL" id="JACIFU010000010">
    <property type="protein sequence ID" value="MBB4176214.1"/>
    <property type="molecule type" value="Genomic_DNA"/>
</dbReference>
<dbReference type="InterPro" id="IPR001296">
    <property type="entry name" value="Glyco_trans_1"/>
</dbReference>
<protein>
    <submittedName>
        <fullName evidence="4">Glycosyltransferase involved in cell wall biosynthesis</fullName>
    </submittedName>
</protein>
<dbReference type="PANTHER" id="PTHR46401:SF2">
    <property type="entry name" value="GLYCOSYLTRANSFERASE WBBK-RELATED"/>
    <property type="match status" value="1"/>
</dbReference>
<sequence length="1222" mass="132849">MRFLIDLQCAQGGTPTPGRYALGLLDALLPEAEAQGHEVHLLLNSAFDATLPDLQRRFPKLHAQRRIHIFHGLPRSGARQTNGDWRRAASNLMRDFAIAGIAPDAVFCPDVFEGANGPCALGPLVLSDCALVAVLHDLVPALMPEHYFDHDPAFQAFYHKRLSDLSSYRALIATSDQTRHDMLALTDIPAERIHVVAQDADPQFTPSDTLSLIDMETLRRRLELRRPYLLYAGSGAPEQNLTGLIRAYAALPPGLIESHDLVVAGPLTTDRSEDIRRLAQDLVLDPARIRVLDDIPKADLPGLYGLADVFVMPSLHAGFALPALEAIRCGTLALGAHTASLPDVIGPSDALFDPCDIPAMADLIERGLTDASFRDDMLARQQQHATRFSWKKTAQETLRILTENVSIQSPDLQWGAVQKRLDDLEHKAVAALRALALPQNGLRDTDRRDLSRALVKTRLSIENAHRPHRLPDTRLLWRLEGPFDSDYSLASVNRETALALGRQNIDVALFSAEGPGPFDPDPDFLRARPDLDALHTTGQNTPPESADILSRNMFPPRVSDMTAPLNLLHGYAWEETGLPLSYTRDMATHLQGLLVTAPHVKKLFEDAGIGLPVHVVGNGVDHLDVPAAALPDPLPQAGFTFLHVSSCFPRKGVDVLLAAFAKGFGAGDDVQLIIKTFANPHNDIANEVAALRDTHPDLPPVHIVEGAFTPGQMRSLYTAADALVAPSRAEGYCLPVAEAVLAGTPVLTTGWGGQKTFDGNPLVQFTKYSLVPAQSHLGAWDSVWAEPDCADLVAAMRALRDAPAPDAGTRAAAKQQLLEHHTWDKVAQRSVTAAQAIAAQRPAPPPRVGWITSYNTRCGIATYSAHLIEAFPDRVTVFASHTGDRPGPDGPDTRRCWYQGGQDPLTDLAAAIDAEDPHVLVIQFNYGFFNLAHLAALILKAKADGRQVVMMMHATNDRAVAPERYLSGILPALKLCDRLLVHAHHDLNRLRDLGLEENVALFPHGVPYVDTPAPPPMAADRAVVLGTYGFFLPPKGLDQLIEATAILRDQGANVALEMVNAEYPGPPSVEAIADARARITALGLTDHIRLETAFLPDGESFARLSRADALVFPYRQTAESASGAIRQALALDRPVIATPLRIFDDVEPLITRLPGTSAADIAQGLHPIIAALRDPAADPETADRLAATQARVTDWRASHAYGELGPRLWRQICTLHNRIETP</sequence>
<evidence type="ECO:0000259" key="2">
    <source>
        <dbReference type="Pfam" id="PF00534"/>
    </source>
</evidence>
<gene>
    <name evidence="4" type="ORF">GGR93_004022</name>
</gene>
<dbReference type="CDD" id="cd03809">
    <property type="entry name" value="GT4_MtfB-like"/>
    <property type="match status" value="1"/>
</dbReference>
<dbReference type="Pfam" id="PF00534">
    <property type="entry name" value="Glycos_transf_1"/>
    <property type="match status" value="1"/>
</dbReference>
<dbReference type="GO" id="GO:0016757">
    <property type="term" value="F:glycosyltransferase activity"/>
    <property type="evidence" value="ECO:0007669"/>
    <property type="project" value="InterPro"/>
</dbReference>
<dbReference type="PANTHER" id="PTHR46401">
    <property type="entry name" value="GLYCOSYLTRANSFERASE WBBK-RELATED"/>
    <property type="match status" value="1"/>
</dbReference>
<dbReference type="Proteomes" id="UP000565745">
    <property type="component" value="Unassembled WGS sequence"/>
</dbReference>
<dbReference type="Pfam" id="PF13439">
    <property type="entry name" value="Glyco_transf_4"/>
    <property type="match status" value="1"/>
</dbReference>
<evidence type="ECO:0000256" key="1">
    <source>
        <dbReference type="ARBA" id="ARBA00022679"/>
    </source>
</evidence>
<keyword evidence="1 4" id="KW-0808">Transferase</keyword>
<feature type="domain" description="Glycosyl transferase family 1" evidence="2">
    <location>
        <begin position="222"/>
        <end position="378"/>
    </location>
</feature>
<evidence type="ECO:0000313" key="4">
    <source>
        <dbReference type="EMBL" id="MBB4176214.1"/>
    </source>
</evidence>
<dbReference type="Gene3D" id="3.40.50.2000">
    <property type="entry name" value="Glycogen Phosphorylase B"/>
    <property type="match status" value="5"/>
</dbReference>
<organism evidence="4 5">
    <name type="scientific">Sulfitobacter noctilucicola</name>
    <dbReference type="NCBI Taxonomy" id="1342301"/>
    <lineage>
        <taxon>Bacteria</taxon>
        <taxon>Pseudomonadati</taxon>
        <taxon>Pseudomonadota</taxon>
        <taxon>Alphaproteobacteria</taxon>
        <taxon>Rhodobacterales</taxon>
        <taxon>Roseobacteraceae</taxon>
        <taxon>Sulfitobacter</taxon>
    </lineage>
</organism>
<dbReference type="InterPro" id="IPR028098">
    <property type="entry name" value="Glyco_trans_4-like_N"/>
</dbReference>
<reference evidence="4 5" key="1">
    <citation type="submission" date="2020-08" db="EMBL/GenBank/DDBJ databases">
        <title>Genomic Encyclopedia of Type Strains, Phase IV (KMG-IV): sequencing the most valuable type-strain genomes for metagenomic binning, comparative biology and taxonomic classification.</title>
        <authorList>
            <person name="Goeker M."/>
        </authorList>
    </citation>
    <scope>NUCLEOTIDE SEQUENCE [LARGE SCALE GENOMIC DNA]</scope>
    <source>
        <strain evidence="4 5">DSM 101015</strain>
    </source>
</reference>
<feature type="domain" description="Glycosyltransferase subfamily 4-like N-terminal" evidence="3">
    <location>
        <begin position="28"/>
        <end position="196"/>
    </location>
</feature>
<dbReference type="GO" id="GO:0009103">
    <property type="term" value="P:lipopolysaccharide biosynthetic process"/>
    <property type="evidence" value="ECO:0007669"/>
    <property type="project" value="TreeGrafter"/>
</dbReference>
<dbReference type="RefSeq" id="WP_025053899.1">
    <property type="nucleotide sequence ID" value="NZ_JACIFU010000010.1"/>
</dbReference>
<comment type="caution">
    <text evidence="4">The sequence shown here is derived from an EMBL/GenBank/DDBJ whole genome shotgun (WGS) entry which is preliminary data.</text>
</comment>
<dbReference type="OrthoDB" id="9790710at2"/>
<keyword evidence="5" id="KW-1185">Reference proteome</keyword>
<accession>A0A7W6Q6C4</accession>
<dbReference type="SUPFAM" id="SSF53756">
    <property type="entry name" value="UDP-Glycosyltransferase/glycogen phosphorylase"/>
    <property type="match status" value="3"/>
</dbReference>
<name>A0A7W6Q6C4_9RHOB</name>